<comment type="caution">
    <text evidence="6">The sequence shown here is derived from an EMBL/GenBank/DDBJ whole genome shotgun (WGS) entry which is preliminary data.</text>
</comment>
<keyword evidence="2" id="KW-0418">Kinase</keyword>
<dbReference type="InterPro" id="IPR011712">
    <property type="entry name" value="Sig_transdc_His_kin_sub3_dim/P"/>
</dbReference>
<organism evidence="6 7">
    <name type="scientific">Hoyosella rhizosphaerae</name>
    <dbReference type="NCBI Taxonomy" id="1755582"/>
    <lineage>
        <taxon>Bacteria</taxon>
        <taxon>Bacillati</taxon>
        <taxon>Actinomycetota</taxon>
        <taxon>Actinomycetes</taxon>
        <taxon>Mycobacteriales</taxon>
        <taxon>Hoyosellaceae</taxon>
        <taxon>Hoyosella</taxon>
    </lineage>
</organism>
<dbReference type="GO" id="GO:0016020">
    <property type="term" value="C:membrane"/>
    <property type="evidence" value="ECO:0007669"/>
    <property type="project" value="InterPro"/>
</dbReference>
<evidence type="ECO:0000256" key="1">
    <source>
        <dbReference type="ARBA" id="ARBA00022679"/>
    </source>
</evidence>
<feature type="domain" description="Signal transduction histidine kinase subgroup 3 dimerisation and phosphoacceptor" evidence="5">
    <location>
        <begin position="181"/>
        <end position="245"/>
    </location>
</feature>
<sequence>MYTVLPWYPFLWGIPAVWLSAASIDAPGHVPVITAIALVAMLVPLTIVLRQQIRWHTHSEPPQYQRLLIAATVPGAAIYFLALVMAGGRGSDWVNLYLASGLAALAVGLAPILVGKRAVVAGLAAAAIALGVTGAPHAALVAAVGVALVITFFHSTLWPLDVMKQLEQLRVRDAALSVAEERLRFSRDLHDVVGRTLSAIAIKAELAAKLADRGDASASAHMREVESIAHSSLRNVRELARGYRAIDLTQELRGARSLLESAGIATTVEGTPDAVSTANSEAAAWVVREATTNILRHARAHQCTITIDESQVVVANDGLAGAPNMSPGLGLTGLRERLAAIGASLDIRCDASTFTVIARFKENA</sequence>
<name>A0A916U215_9ACTN</name>
<dbReference type="Gene3D" id="3.30.565.10">
    <property type="entry name" value="Histidine kinase-like ATPase, C-terminal domain"/>
    <property type="match status" value="1"/>
</dbReference>
<dbReference type="CDD" id="cd16917">
    <property type="entry name" value="HATPase_UhpB-NarQ-NarX-like"/>
    <property type="match status" value="1"/>
</dbReference>
<evidence type="ECO:0000256" key="3">
    <source>
        <dbReference type="ARBA" id="ARBA00023012"/>
    </source>
</evidence>
<dbReference type="Proteomes" id="UP000641514">
    <property type="component" value="Unassembled WGS sequence"/>
</dbReference>
<dbReference type="EMBL" id="BMJH01000001">
    <property type="protein sequence ID" value="GGC53735.1"/>
    <property type="molecule type" value="Genomic_DNA"/>
</dbReference>
<dbReference type="GO" id="GO:0000155">
    <property type="term" value="F:phosphorelay sensor kinase activity"/>
    <property type="evidence" value="ECO:0007669"/>
    <property type="project" value="InterPro"/>
</dbReference>
<feature type="transmembrane region" description="Helical" evidence="4">
    <location>
        <begin position="30"/>
        <end position="47"/>
    </location>
</feature>
<dbReference type="Pfam" id="PF07730">
    <property type="entry name" value="HisKA_3"/>
    <property type="match status" value="1"/>
</dbReference>
<feature type="transmembrane region" description="Helical" evidence="4">
    <location>
        <begin position="67"/>
        <end position="88"/>
    </location>
</feature>
<keyword evidence="1" id="KW-0808">Transferase</keyword>
<keyword evidence="7" id="KW-1185">Reference proteome</keyword>
<feature type="transmembrane region" description="Helical" evidence="4">
    <location>
        <begin position="94"/>
        <end position="113"/>
    </location>
</feature>
<proteinExistence type="predicted"/>
<evidence type="ECO:0000256" key="2">
    <source>
        <dbReference type="ARBA" id="ARBA00022777"/>
    </source>
</evidence>
<dbReference type="InterPro" id="IPR036890">
    <property type="entry name" value="HATPase_C_sf"/>
</dbReference>
<keyword evidence="4" id="KW-0812">Transmembrane</keyword>
<reference evidence="6" key="1">
    <citation type="journal article" date="2014" name="Int. J. Syst. Evol. Microbiol.">
        <title>Complete genome sequence of Corynebacterium casei LMG S-19264T (=DSM 44701T), isolated from a smear-ripened cheese.</title>
        <authorList>
            <consortium name="US DOE Joint Genome Institute (JGI-PGF)"/>
            <person name="Walter F."/>
            <person name="Albersmeier A."/>
            <person name="Kalinowski J."/>
            <person name="Ruckert C."/>
        </authorList>
    </citation>
    <scope>NUCLEOTIDE SEQUENCE</scope>
    <source>
        <strain evidence="6">CGMCC 1.15478</strain>
    </source>
</reference>
<evidence type="ECO:0000313" key="7">
    <source>
        <dbReference type="Proteomes" id="UP000641514"/>
    </source>
</evidence>
<evidence type="ECO:0000313" key="6">
    <source>
        <dbReference type="EMBL" id="GGC53735.1"/>
    </source>
</evidence>
<dbReference type="Gene3D" id="1.20.5.1930">
    <property type="match status" value="1"/>
</dbReference>
<dbReference type="AlphaFoldDB" id="A0A916U215"/>
<keyword evidence="4" id="KW-0472">Membrane</keyword>
<protein>
    <recommendedName>
        <fullName evidence="5">Signal transduction histidine kinase subgroup 3 dimerisation and phosphoacceptor domain-containing protein</fullName>
    </recommendedName>
</protein>
<keyword evidence="4" id="KW-1133">Transmembrane helix</keyword>
<keyword evidence="3" id="KW-0902">Two-component regulatory system</keyword>
<reference evidence="6" key="2">
    <citation type="submission" date="2020-09" db="EMBL/GenBank/DDBJ databases">
        <authorList>
            <person name="Sun Q."/>
            <person name="Zhou Y."/>
        </authorList>
    </citation>
    <scope>NUCLEOTIDE SEQUENCE</scope>
    <source>
        <strain evidence="6">CGMCC 1.15478</strain>
    </source>
</reference>
<gene>
    <name evidence="6" type="ORF">GCM10011410_02650</name>
</gene>
<evidence type="ECO:0000259" key="5">
    <source>
        <dbReference type="Pfam" id="PF07730"/>
    </source>
</evidence>
<dbReference type="InterPro" id="IPR050482">
    <property type="entry name" value="Sensor_HK_TwoCompSys"/>
</dbReference>
<dbReference type="GO" id="GO:0046983">
    <property type="term" value="F:protein dimerization activity"/>
    <property type="evidence" value="ECO:0007669"/>
    <property type="project" value="InterPro"/>
</dbReference>
<accession>A0A916U215</accession>
<dbReference type="PANTHER" id="PTHR24421:SF63">
    <property type="entry name" value="SENSOR HISTIDINE KINASE DESK"/>
    <property type="match status" value="1"/>
</dbReference>
<dbReference type="PANTHER" id="PTHR24421">
    <property type="entry name" value="NITRATE/NITRITE SENSOR PROTEIN NARX-RELATED"/>
    <property type="match status" value="1"/>
</dbReference>
<evidence type="ECO:0000256" key="4">
    <source>
        <dbReference type="SAM" id="Phobius"/>
    </source>
</evidence>